<dbReference type="AlphaFoldDB" id="A0A6G1JZ11"/>
<dbReference type="Gene3D" id="3.30.450.20">
    <property type="entry name" value="PAS domain"/>
    <property type="match status" value="1"/>
</dbReference>
<keyword evidence="2" id="KW-1185">Reference proteome</keyword>
<evidence type="ECO:0000313" key="1">
    <source>
        <dbReference type="EMBL" id="KAF2705583.1"/>
    </source>
</evidence>
<organism evidence="1 2">
    <name type="scientific">Pleomassaria siparia CBS 279.74</name>
    <dbReference type="NCBI Taxonomy" id="1314801"/>
    <lineage>
        <taxon>Eukaryota</taxon>
        <taxon>Fungi</taxon>
        <taxon>Dikarya</taxon>
        <taxon>Ascomycota</taxon>
        <taxon>Pezizomycotina</taxon>
        <taxon>Dothideomycetes</taxon>
        <taxon>Pleosporomycetidae</taxon>
        <taxon>Pleosporales</taxon>
        <taxon>Pleomassariaceae</taxon>
        <taxon>Pleomassaria</taxon>
    </lineage>
</organism>
<name>A0A6G1JZ11_9PLEO</name>
<dbReference type="Proteomes" id="UP000799428">
    <property type="component" value="Unassembled WGS sequence"/>
</dbReference>
<accession>A0A6G1JZ11</accession>
<proteinExistence type="predicted"/>
<protein>
    <submittedName>
        <fullName evidence="1">Uncharacterized protein</fullName>
    </submittedName>
</protein>
<reference evidence="1" key="1">
    <citation type="journal article" date="2020" name="Stud. Mycol.">
        <title>101 Dothideomycetes genomes: a test case for predicting lifestyles and emergence of pathogens.</title>
        <authorList>
            <person name="Haridas S."/>
            <person name="Albert R."/>
            <person name="Binder M."/>
            <person name="Bloem J."/>
            <person name="Labutti K."/>
            <person name="Salamov A."/>
            <person name="Andreopoulos B."/>
            <person name="Baker S."/>
            <person name="Barry K."/>
            <person name="Bills G."/>
            <person name="Bluhm B."/>
            <person name="Cannon C."/>
            <person name="Castanera R."/>
            <person name="Culley D."/>
            <person name="Daum C."/>
            <person name="Ezra D."/>
            <person name="Gonzalez J."/>
            <person name="Henrissat B."/>
            <person name="Kuo A."/>
            <person name="Liang C."/>
            <person name="Lipzen A."/>
            <person name="Lutzoni F."/>
            <person name="Magnuson J."/>
            <person name="Mondo S."/>
            <person name="Nolan M."/>
            <person name="Ohm R."/>
            <person name="Pangilinan J."/>
            <person name="Park H.-J."/>
            <person name="Ramirez L."/>
            <person name="Alfaro M."/>
            <person name="Sun H."/>
            <person name="Tritt A."/>
            <person name="Yoshinaga Y."/>
            <person name="Zwiers L.-H."/>
            <person name="Turgeon B."/>
            <person name="Goodwin S."/>
            <person name="Spatafora J."/>
            <person name="Crous P."/>
            <person name="Grigoriev I."/>
        </authorList>
    </citation>
    <scope>NUCLEOTIDE SEQUENCE</scope>
    <source>
        <strain evidence="1">CBS 279.74</strain>
    </source>
</reference>
<dbReference type="OrthoDB" id="60033at2759"/>
<sequence>MGSNRIAIYNAQFVPLAAGAHPILMGQSFGFGFPELLPFIKPLFEEGIRSGMAQDVVEVPMMVERGGLKEETFFTGNFTPIRGVDGRIEGFYNALFEVTLQKIYNWRTHMLNLIATPGVLEIDAIYAHIMKSLEADPLDIPMVVLYEADTDGKPGKTILRLRGQLGMPEEWTRFGFFRWPYAAVSAGYYWEGSVNARPPIR</sequence>
<gene>
    <name evidence="1" type="ORF">K504DRAFT_92713</name>
</gene>
<evidence type="ECO:0000313" key="2">
    <source>
        <dbReference type="Proteomes" id="UP000799428"/>
    </source>
</evidence>
<dbReference type="EMBL" id="MU005778">
    <property type="protein sequence ID" value="KAF2705583.1"/>
    <property type="molecule type" value="Genomic_DNA"/>
</dbReference>